<feature type="region of interest" description="Disordered" evidence="3">
    <location>
        <begin position="646"/>
        <end position="669"/>
    </location>
</feature>
<keyword evidence="6" id="KW-0255">Endonuclease</keyword>
<dbReference type="GO" id="GO:0045910">
    <property type="term" value="P:negative regulation of DNA recombination"/>
    <property type="evidence" value="ECO:0007669"/>
    <property type="project" value="InterPro"/>
</dbReference>
<evidence type="ECO:0000313" key="7">
    <source>
        <dbReference type="Proteomes" id="UP000693672"/>
    </source>
</evidence>
<dbReference type="GO" id="GO:0140664">
    <property type="term" value="F:ATP-dependent DNA damage sensor activity"/>
    <property type="evidence" value="ECO:0007669"/>
    <property type="project" value="InterPro"/>
</dbReference>
<comment type="caution">
    <text evidence="6">The sequence shown here is derived from an EMBL/GenBank/DDBJ whole genome shotgun (WGS) entry which is preliminary data.</text>
</comment>
<keyword evidence="6" id="KW-0540">Nuclease</keyword>
<dbReference type="Proteomes" id="UP000693672">
    <property type="component" value="Unassembled WGS sequence"/>
</dbReference>
<protein>
    <submittedName>
        <fullName evidence="6">Endonuclease MutS2</fullName>
        <ecNumber evidence="6">3.1.-.-</ecNumber>
    </submittedName>
</protein>
<evidence type="ECO:0000259" key="5">
    <source>
        <dbReference type="SMART" id="SM00534"/>
    </source>
</evidence>
<feature type="compositionally biased region" description="Basic and acidic residues" evidence="3">
    <location>
        <begin position="554"/>
        <end position="566"/>
    </location>
</feature>
<organism evidence="6 7">
    <name type="scientific">Paenibacillus solanacearum</name>
    <dbReference type="NCBI Taxonomy" id="2048548"/>
    <lineage>
        <taxon>Bacteria</taxon>
        <taxon>Bacillati</taxon>
        <taxon>Bacillota</taxon>
        <taxon>Bacilli</taxon>
        <taxon>Bacillales</taxon>
        <taxon>Paenibacillaceae</taxon>
        <taxon>Paenibacillus</taxon>
    </lineage>
</organism>
<dbReference type="InterPro" id="IPR000432">
    <property type="entry name" value="DNA_mismatch_repair_MutS_C"/>
</dbReference>
<dbReference type="GO" id="GO:0006298">
    <property type="term" value="P:mismatch repair"/>
    <property type="evidence" value="ECO:0007669"/>
    <property type="project" value="InterPro"/>
</dbReference>
<keyword evidence="7" id="KW-1185">Reference proteome</keyword>
<dbReference type="PIRSF" id="PIRSF005814">
    <property type="entry name" value="MutS_YshD"/>
    <property type="match status" value="1"/>
</dbReference>
<evidence type="ECO:0000256" key="3">
    <source>
        <dbReference type="SAM" id="MobiDB-lite"/>
    </source>
</evidence>
<dbReference type="GO" id="GO:0030983">
    <property type="term" value="F:mismatched DNA binding"/>
    <property type="evidence" value="ECO:0007669"/>
    <property type="project" value="InterPro"/>
</dbReference>
<gene>
    <name evidence="6" type="primary">mutS2_1</name>
    <name evidence="6" type="ORF">PAESOLCIP111_00469</name>
</gene>
<dbReference type="EC" id="3.1.-.-" evidence="6"/>
<dbReference type="SMART" id="SM00533">
    <property type="entry name" value="MUTSd"/>
    <property type="match status" value="1"/>
</dbReference>
<keyword evidence="6" id="KW-0378">Hydrolase</keyword>
<feature type="domain" description="DNA mismatch repair proteins mutS family" evidence="5">
    <location>
        <begin position="321"/>
        <end position="506"/>
    </location>
</feature>
<dbReference type="InterPro" id="IPR007696">
    <property type="entry name" value="DNA_mismatch_repair_MutS_core"/>
</dbReference>
<dbReference type="PANTHER" id="PTHR48466:SF2">
    <property type="entry name" value="OS10G0509000 PROTEIN"/>
    <property type="match status" value="1"/>
</dbReference>
<dbReference type="GO" id="GO:0016887">
    <property type="term" value="F:ATP hydrolysis activity"/>
    <property type="evidence" value="ECO:0007669"/>
    <property type="project" value="InterPro"/>
</dbReference>
<dbReference type="InterPro" id="IPR045076">
    <property type="entry name" value="MutS"/>
</dbReference>
<reference evidence="6" key="1">
    <citation type="submission" date="2021-06" db="EMBL/GenBank/DDBJ databases">
        <authorList>
            <person name="Criscuolo A."/>
        </authorList>
    </citation>
    <scope>NUCLEOTIDE SEQUENCE</scope>
    <source>
        <strain evidence="6">CIP111600</strain>
    </source>
</reference>
<sequence length="669" mass="74256">MVFDVTNRLEFDKVKARLTDFALSYLGKNLVKQMVPLTDKRVIERLLEETEEAVCIIQFGASIPIPALDGMEQLVAGFGKGILLSIEELQLIGRLLEATEQLKRFMAKKESVAPNVSAYAQSMHDLTELKREIERCIRHGQVTDQASPELSKIRKKMVIIEERIKKKLDGTMQKYRSYLQEYVVSMRGDRYVVPVKKEHRKLIPGTVLDESASGQTVFIEPADLAQLSFELNGWRADEAAEEMKIIAYLTDLTESYRYEIAINLETIGHYDFLTAKAKYARSLDGRTVRLNTEGIIRIAGGKHPLLGNHSVPLQFEIGNGYRALIITGPNTGGKTVALKTIGLLTMMVQSGLLVPVDEGSDFAIYSDVSADIGDGQSLEHSLSTFSSHIKNVIRILHTAGPSSLILLDELATGTDPGEGIGLSIAVLEELYKCGATVIATTHYNEIKRFAEEAPGFQNASMAFDLETLQPLYKLTIGAAGSSYAFQIALKLGVPNHIIERSKAITYSRHQGDPLVSMEAALAEHRMATDAVPVWSEAVSAGDKPDSSGITSGSTEKEAAKDRQAASQKREASLPVLELGDCVWVHSLRRTGIVCSQPDERGNIVVMIQKEKVKINRKRLSLYIEKKQLYPDESYDMDIVFESKDTRKKRKQMNKRHDPGNFIITPAEDK</sequence>
<keyword evidence="1" id="KW-0547">Nucleotide-binding</keyword>
<keyword evidence="2" id="KW-0067">ATP-binding</keyword>
<accession>A0A916JVL4</accession>
<dbReference type="NCBIfam" id="TIGR01069">
    <property type="entry name" value="mutS2"/>
    <property type="match status" value="1"/>
</dbReference>
<dbReference type="GO" id="GO:0005524">
    <property type="term" value="F:ATP binding"/>
    <property type="evidence" value="ECO:0007669"/>
    <property type="project" value="UniProtKB-KW"/>
</dbReference>
<proteinExistence type="predicted"/>
<evidence type="ECO:0000313" key="6">
    <source>
        <dbReference type="EMBL" id="CAG7602021.1"/>
    </source>
</evidence>
<dbReference type="AlphaFoldDB" id="A0A916JVL4"/>
<dbReference type="RefSeq" id="WP_218090312.1">
    <property type="nucleotide sequence ID" value="NZ_CAJVAS010000002.1"/>
</dbReference>
<name>A0A916JVL4_9BACL</name>
<dbReference type="SMART" id="SM00534">
    <property type="entry name" value="MUTSac"/>
    <property type="match status" value="1"/>
</dbReference>
<dbReference type="EMBL" id="CAJVAS010000002">
    <property type="protein sequence ID" value="CAG7602021.1"/>
    <property type="molecule type" value="Genomic_DNA"/>
</dbReference>
<evidence type="ECO:0000256" key="1">
    <source>
        <dbReference type="ARBA" id="ARBA00022741"/>
    </source>
</evidence>
<feature type="region of interest" description="Disordered" evidence="3">
    <location>
        <begin position="537"/>
        <end position="566"/>
    </location>
</feature>
<dbReference type="PANTHER" id="PTHR48466">
    <property type="entry name" value="OS10G0509000 PROTEIN-RELATED"/>
    <property type="match status" value="1"/>
</dbReference>
<evidence type="ECO:0000259" key="4">
    <source>
        <dbReference type="SMART" id="SM00533"/>
    </source>
</evidence>
<dbReference type="Pfam" id="PF00488">
    <property type="entry name" value="MutS_V"/>
    <property type="match status" value="1"/>
</dbReference>
<dbReference type="InterPro" id="IPR005747">
    <property type="entry name" value="MutS2"/>
</dbReference>
<feature type="domain" description="DNA mismatch repair protein MutS core" evidence="4">
    <location>
        <begin position="5"/>
        <end position="309"/>
    </location>
</feature>
<evidence type="ECO:0000256" key="2">
    <source>
        <dbReference type="ARBA" id="ARBA00022840"/>
    </source>
</evidence>
<dbReference type="GO" id="GO:0004519">
    <property type="term" value="F:endonuclease activity"/>
    <property type="evidence" value="ECO:0007669"/>
    <property type="project" value="UniProtKB-KW"/>
</dbReference>